<dbReference type="Proteomes" id="UP000029867">
    <property type="component" value="Unassembled WGS sequence"/>
</dbReference>
<reference evidence="3" key="4">
    <citation type="submission" date="2017-01" db="EMBL/GenBank/DDBJ databases">
        <authorList>
            <person name="Mah S.A."/>
            <person name="Swanson W.J."/>
            <person name="Moy G.W."/>
            <person name="Vacquier V.D."/>
        </authorList>
    </citation>
    <scope>NUCLEOTIDE SEQUENCE [LARGE SCALE GENOMIC DNA]</scope>
    <source>
        <strain evidence="3">129</strain>
    </source>
</reference>
<organism evidence="2 5">
    <name type="scientific">Pichia kudriavzevii</name>
    <name type="common">Yeast</name>
    <name type="synonym">Issatchenkia orientalis</name>
    <dbReference type="NCBI Taxonomy" id="4909"/>
    <lineage>
        <taxon>Eukaryota</taxon>
        <taxon>Fungi</taxon>
        <taxon>Dikarya</taxon>
        <taxon>Ascomycota</taxon>
        <taxon>Saccharomycotina</taxon>
        <taxon>Pichiomycetes</taxon>
        <taxon>Pichiales</taxon>
        <taxon>Pichiaceae</taxon>
        <taxon>Pichia</taxon>
    </lineage>
</organism>
<reference evidence="2" key="2">
    <citation type="submission" date="2014-08" db="EMBL/GenBank/DDBJ databases">
        <title>Exploiting Issatchenkia orientalis SD108 for Succinic Acid Production.</title>
        <authorList>
            <person name="Xiao H."/>
            <person name="Shao Z."/>
            <person name="Jiang Y."/>
            <person name="Dole S."/>
            <person name="Zhao H."/>
        </authorList>
    </citation>
    <scope>NUCLEOTIDE SEQUENCE [LARGE SCALE GENOMIC DNA]</scope>
    <source>
        <strain evidence="2">SD108</strain>
    </source>
</reference>
<gene>
    <name evidence="3" type="ORF">BOH78_2069</name>
    <name evidence="4" type="ORF">CAS74_003337</name>
    <name evidence="2" type="ORF">JL09_g2659</name>
</gene>
<evidence type="ECO:0000256" key="1">
    <source>
        <dbReference type="SAM" id="MobiDB-lite"/>
    </source>
</evidence>
<reference evidence="4 7" key="5">
    <citation type="submission" date="2017-05" db="EMBL/GenBank/DDBJ databases">
        <title>The Genome Sequence of Candida krusei Ckrusei653.</title>
        <authorList>
            <person name="Cuomo C."/>
            <person name="Forche A."/>
            <person name="Young S."/>
            <person name="Abouelleil A."/>
            <person name="Cao P."/>
            <person name="Chapman S."/>
            <person name="Cusick C."/>
            <person name="Shea T."/>
            <person name="Nusbaum C."/>
            <person name="Birren B."/>
        </authorList>
    </citation>
    <scope>NUCLEOTIDE SEQUENCE [LARGE SCALE GENOMIC DNA]</scope>
    <source>
        <strain evidence="4 7">Ckrusei653</strain>
    </source>
</reference>
<evidence type="ECO:0000313" key="2">
    <source>
        <dbReference type="EMBL" id="KGK38200.1"/>
    </source>
</evidence>
<feature type="region of interest" description="Disordered" evidence="1">
    <location>
        <begin position="238"/>
        <end position="280"/>
    </location>
</feature>
<evidence type="ECO:0000313" key="5">
    <source>
        <dbReference type="Proteomes" id="UP000029867"/>
    </source>
</evidence>
<feature type="compositionally biased region" description="Basic residues" evidence="1">
    <location>
        <begin position="263"/>
        <end position="280"/>
    </location>
</feature>
<protein>
    <submittedName>
        <fullName evidence="2">Uncharacterized protein</fullName>
    </submittedName>
</protein>
<dbReference type="Proteomes" id="UP000189274">
    <property type="component" value="Unassembled WGS sequence"/>
</dbReference>
<reference evidence="5" key="1">
    <citation type="journal article" date="2014" name="Microb. Cell Fact.">
        <title>Exploiting Issatchenkia orientalis SD108 for succinic acid production.</title>
        <authorList>
            <person name="Xiao H."/>
            <person name="Shao Z."/>
            <person name="Jiang Y."/>
            <person name="Dole S."/>
            <person name="Zhao H."/>
        </authorList>
    </citation>
    <scope>NUCLEOTIDE SEQUENCE [LARGE SCALE GENOMIC DNA]</scope>
    <source>
        <strain evidence="5">SD108</strain>
    </source>
</reference>
<sequence>MIQPVLYKRNGKIAIFYLRIDCSPHDNYIKIQLTDVYNFASYFESNTREELIDYTFDLNKLTKFDKGAVPKIYENMYTLVEKLKPVLSEDFKCTLNEDALLLINGSFKYLFPLQSMPDSDNLLYIKEIYTNLEKLSIYEHLLIENLTNHIHTKNQILEKIAREYHNKVSYSSNEKFDILKSKHIKDLFINKQIMKFLVSKPEEIVEESSKISGIDSKCLFTTGTQSIWNKIESEPRKEPELIIPEFGKTDRKEDLNGPSNPTSKRKLQGLLRRIKRSKIQ</sequence>
<evidence type="ECO:0000313" key="3">
    <source>
        <dbReference type="EMBL" id="ONH74855.1"/>
    </source>
</evidence>
<evidence type="ECO:0000313" key="6">
    <source>
        <dbReference type="Proteomes" id="UP000189274"/>
    </source>
</evidence>
<dbReference type="AlphaFoldDB" id="A0A099NZW0"/>
<comment type="caution">
    <text evidence="2">The sequence shown here is derived from an EMBL/GenBank/DDBJ whole genome shotgun (WGS) entry which is preliminary data.</text>
</comment>
<evidence type="ECO:0000313" key="4">
    <source>
        <dbReference type="EMBL" id="OUT21222.1"/>
    </source>
</evidence>
<evidence type="ECO:0000313" key="7">
    <source>
        <dbReference type="Proteomes" id="UP000195871"/>
    </source>
</evidence>
<dbReference type="Proteomes" id="UP000195871">
    <property type="component" value="Unassembled WGS sequence"/>
</dbReference>
<dbReference type="EMBL" id="NHMM01000005">
    <property type="protein sequence ID" value="OUT21222.1"/>
    <property type="molecule type" value="Genomic_DNA"/>
</dbReference>
<proteinExistence type="predicted"/>
<dbReference type="VEuPathDB" id="FungiDB:C5L36_0B02380"/>
<reference evidence="6" key="3">
    <citation type="journal article" date="2017" name="Genome Announc.">
        <title>Genome sequences of Cyberlindnera fabianii 65, Pichia kudriavzevii 129, and Saccharomyces cerevisiae 131 isolated from fermented masau fruits in Zimbabwe.</title>
        <authorList>
            <person name="van Rijswijck I.M.H."/>
            <person name="Derks M.F.L."/>
            <person name="Abee T."/>
            <person name="de Ridder D."/>
            <person name="Smid E.J."/>
        </authorList>
    </citation>
    <scope>NUCLEOTIDE SEQUENCE [LARGE SCALE GENOMIC DNA]</scope>
    <source>
        <strain evidence="6">129</strain>
    </source>
</reference>
<accession>A0A099NZW0</accession>
<dbReference type="EMBL" id="JQFK01000023">
    <property type="protein sequence ID" value="KGK38200.1"/>
    <property type="molecule type" value="Genomic_DNA"/>
</dbReference>
<dbReference type="EMBL" id="MQVM01000008">
    <property type="protein sequence ID" value="ONH74855.1"/>
    <property type="molecule type" value="Genomic_DNA"/>
</dbReference>
<dbReference type="HOGENOM" id="CLU_994208_0_0_1"/>
<name>A0A099NZW0_PICKU</name>